<dbReference type="AlphaFoldDB" id="X1BBI4"/>
<sequence>MKSLTAGDEINLQFTSDDTTVTVETDCTYGDHCDSAQISIKRIA</sequence>
<name>X1BBI4_9ZZZZ</name>
<reference evidence="1" key="1">
    <citation type="journal article" date="2014" name="Front. Microbiol.">
        <title>High frequency of phylogenetically diverse reductive dehalogenase-homologous genes in deep subseafloor sedimentary metagenomes.</title>
        <authorList>
            <person name="Kawai M."/>
            <person name="Futagami T."/>
            <person name="Toyoda A."/>
            <person name="Takaki Y."/>
            <person name="Nishi S."/>
            <person name="Hori S."/>
            <person name="Arai W."/>
            <person name="Tsubouchi T."/>
            <person name="Morono Y."/>
            <person name="Uchiyama I."/>
            <person name="Ito T."/>
            <person name="Fujiyama A."/>
            <person name="Inagaki F."/>
            <person name="Takami H."/>
        </authorList>
    </citation>
    <scope>NUCLEOTIDE SEQUENCE</scope>
    <source>
        <strain evidence="1">Expedition CK06-06</strain>
    </source>
</reference>
<proteinExistence type="predicted"/>
<organism evidence="1">
    <name type="scientific">marine sediment metagenome</name>
    <dbReference type="NCBI Taxonomy" id="412755"/>
    <lineage>
        <taxon>unclassified sequences</taxon>
        <taxon>metagenomes</taxon>
        <taxon>ecological metagenomes</taxon>
    </lineage>
</organism>
<accession>X1BBI4</accession>
<gene>
    <name evidence="1" type="ORF">S01H4_36553</name>
</gene>
<comment type="caution">
    <text evidence="1">The sequence shown here is derived from an EMBL/GenBank/DDBJ whole genome shotgun (WGS) entry which is preliminary data.</text>
</comment>
<protein>
    <submittedName>
        <fullName evidence="1">Uncharacterized protein</fullName>
    </submittedName>
</protein>
<dbReference type="EMBL" id="BART01019555">
    <property type="protein sequence ID" value="GAG93294.1"/>
    <property type="molecule type" value="Genomic_DNA"/>
</dbReference>
<evidence type="ECO:0000313" key="1">
    <source>
        <dbReference type="EMBL" id="GAG93294.1"/>
    </source>
</evidence>